<dbReference type="PROSITE" id="PS50234">
    <property type="entry name" value="VWFA"/>
    <property type="match status" value="1"/>
</dbReference>
<dbReference type="PRINTS" id="PR00453">
    <property type="entry name" value="VWFADOMAIN"/>
</dbReference>
<dbReference type="Pfam" id="PF00092">
    <property type="entry name" value="VWA"/>
    <property type="match status" value="1"/>
</dbReference>
<comment type="caution">
    <text evidence="2">The sequence shown here is derived from an EMBL/GenBank/DDBJ whole genome shotgun (WGS) entry which is preliminary data.</text>
</comment>
<accession>A0AAN7NLX8</accession>
<dbReference type="PANTHER" id="PTHR24020:SF86">
    <property type="entry name" value="COLLAGEN, TYPE VI, ALPHA 4"/>
    <property type="match status" value="1"/>
</dbReference>
<sequence length="195" mass="21903">MYTDGQEVVSCLNTDTNKAEIPQIIQDLSAVSGKANAGAAINVARLKLLTESAGSRKKQGVEQIAVWVTHRLSQDNVSDVATLLRRSGMTVFAVEQNVTSLKLFSDLQRQITIFQKKLLNQIQNKLYVRSERKEILKTGCLNTEAADIYLLLDGSSSLDYLDFEIIRLFDIGMNKARFGLVQFSHFNELEFELNK</sequence>
<name>A0AAN7NLX8_MYCAM</name>
<gene>
    <name evidence="2" type="ORF">QYF61_015708</name>
</gene>
<reference evidence="2 3" key="1">
    <citation type="journal article" date="2023" name="J. Hered.">
        <title>Chromosome-level genome of the wood stork (Mycteria americana) provides insight into avian chromosome evolution.</title>
        <authorList>
            <person name="Flamio R. Jr."/>
            <person name="Ramstad K.M."/>
        </authorList>
    </citation>
    <scope>NUCLEOTIDE SEQUENCE [LARGE SCALE GENOMIC DNA]</scope>
    <source>
        <strain evidence="2">JAX WOST 10</strain>
    </source>
</reference>
<proteinExistence type="predicted"/>
<dbReference type="Gene3D" id="3.40.50.410">
    <property type="entry name" value="von Willebrand factor, type A domain"/>
    <property type="match status" value="2"/>
</dbReference>
<evidence type="ECO:0000259" key="1">
    <source>
        <dbReference type="PROSITE" id="PS50234"/>
    </source>
</evidence>
<dbReference type="InterPro" id="IPR036465">
    <property type="entry name" value="vWFA_dom_sf"/>
</dbReference>
<dbReference type="InterPro" id="IPR002035">
    <property type="entry name" value="VWF_A"/>
</dbReference>
<dbReference type="SUPFAM" id="SSF53300">
    <property type="entry name" value="vWA-like"/>
    <property type="match status" value="2"/>
</dbReference>
<organism evidence="2 3">
    <name type="scientific">Mycteria americana</name>
    <name type="common">Wood stork</name>
    <dbReference type="NCBI Taxonomy" id="33587"/>
    <lineage>
        <taxon>Eukaryota</taxon>
        <taxon>Metazoa</taxon>
        <taxon>Chordata</taxon>
        <taxon>Craniata</taxon>
        <taxon>Vertebrata</taxon>
        <taxon>Euteleostomi</taxon>
        <taxon>Archelosauria</taxon>
        <taxon>Archosauria</taxon>
        <taxon>Dinosauria</taxon>
        <taxon>Saurischia</taxon>
        <taxon>Theropoda</taxon>
        <taxon>Coelurosauria</taxon>
        <taxon>Aves</taxon>
        <taxon>Neognathae</taxon>
        <taxon>Neoaves</taxon>
        <taxon>Aequornithes</taxon>
        <taxon>Ciconiiformes</taxon>
        <taxon>Ciconiidae</taxon>
        <taxon>Mycteria</taxon>
    </lineage>
</organism>
<evidence type="ECO:0000313" key="3">
    <source>
        <dbReference type="Proteomes" id="UP001333110"/>
    </source>
</evidence>
<dbReference type="AlphaFoldDB" id="A0AAN7NLX8"/>
<dbReference type="Proteomes" id="UP001333110">
    <property type="component" value="Unassembled WGS sequence"/>
</dbReference>
<feature type="domain" description="VWFA" evidence="1">
    <location>
        <begin position="1"/>
        <end position="94"/>
    </location>
</feature>
<dbReference type="InterPro" id="IPR050525">
    <property type="entry name" value="ECM_Assembly_Org"/>
</dbReference>
<evidence type="ECO:0000313" key="2">
    <source>
        <dbReference type="EMBL" id="KAK4827261.1"/>
    </source>
</evidence>
<dbReference type="PANTHER" id="PTHR24020">
    <property type="entry name" value="COLLAGEN ALPHA"/>
    <property type="match status" value="1"/>
</dbReference>
<protein>
    <recommendedName>
        <fullName evidence="1">VWFA domain-containing protein</fullName>
    </recommendedName>
</protein>
<keyword evidence="3" id="KW-1185">Reference proteome</keyword>
<dbReference type="EMBL" id="JAUNZN010000002">
    <property type="protein sequence ID" value="KAK4827261.1"/>
    <property type="molecule type" value="Genomic_DNA"/>
</dbReference>